<dbReference type="Pfam" id="PF13280">
    <property type="entry name" value="WYL"/>
    <property type="match status" value="1"/>
</dbReference>
<reference evidence="3 4" key="1">
    <citation type="submission" date="2020-03" db="EMBL/GenBank/DDBJ databases">
        <title>Nocardioides sp. nov., isolated from fish.</title>
        <authorList>
            <person name="Hyun D.-W."/>
            <person name="Bae J.-W."/>
        </authorList>
    </citation>
    <scope>NUCLEOTIDE SEQUENCE [LARGE SCALE GENOMIC DNA]</scope>
    <source>
        <strain evidence="3 4">HDW12A</strain>
    </source>
</reference>
<dbReference type="AlphaFoldDB" id="A0A6G7YEN1"/>
<dbReference type="RefSeq" id="WP_166317037.1">
    <property type="nucleotide sequence ID" value="NZ_CP049866.1"/>
</dbReference>
<feature type="domain" description="WYL" evidence="1">
    <location>
        <begin position="690"/>
        <end position="751"/>
    </location>
</feature>
<dbReference type="PROSITE" id="PS52050">
    <property type="entry name" value="WYL"/>
    <property type="match status" value="1"/>
</dbReference>
<name>A0A6G7YEN1_9ACTN</name>
<protein>
    <submittedName>
        <fullName evidence="3">Uncharacterized protein</fullName>
    </submittedName>
</protein>
<keyword evidence="4" id="KW-1185">Reference proteome</keyword>
<dbReference type="KEGG" id="npi:G7071_07820"/>
<evidence type="ECO:0000313" key="3">
    <source>
        <dbReference type="EMBL" id="QIK75354.1"/>
    </source>
</evidence>
<sequence length="756" mass="79688">MSTTEQTPPRTLAEELRRWPDDRLATLLRMRPDLATPAPHDSAQLASRAATRTSVLRALDNLTRLELSVLDALVVANQTTESKLVQIVHADESAIRSAIDVLRSLAVVWDAPGGLRPLSGVAEALRGDESAGVSGLRPVSPEPTPDVAARLDAISPRARALLEHVLANGGEGTTGSARRTIDPAAAATPVEELIANGLLRPREGGVLVLPGEVGLVLRGGRTTTTPRDLVPQLVTTDRDPELVDRTAGGAAFDAVRRLELLLDHWGLQPPALLRSGGLAVRDLKAAAAELQVAEQDAGLLIEVAAAAGLLTTATDPEGAQVWLPTDAFDTWAAGSTAERWVAIALAWLESSRVPSLVGTRDTAGKTWNALAPDLSSVMAPEARTLALAQLAELDEGAVLATGTGVPSLVDRVRWLRPRRPATHGDLVAAAVHEAGLLGLVGAGGLSRAGRAVVAHDHDRALAALAPYLPQPVDHVLLQADLTAVAPGPLETELARTLHLLADVESRGGATVYRFTSGSVRRAFDAGWSALEVHDFVASVSRTPVPQPLTYLVDDVARTFGTVRVGQAEAFLRADDEAALTELLHHPKADSLGLRRIAPTVLVSSIPLDLLLPRLRDLGAAPVVEAPDGTVRVARRDLLRARRPRSSRSRGAAEARTEAGVAAVVTAIRSGDRANADRPASTTIATTPSRALAALRDAIEARESVVIGYVDNHGASSDRVIDPLRLEGGRLTARDHRADDVRSFAVHRITTVAALPG</sequence>
<gene>
    <name evidence="3" type="ORF">G7071_07820</name>
</gene>
<feature type="domain" description="Helicase XPB/Ssl2 N-terminal" evidence="2">
    <location>
        <begin position="475"/>
        <end position="597"/>
    </location>
</feature>
<dbReference type="InterPro" id="IPR032830">
    <property type="entry name" value="XPB/Ssl2_N"/>
</dbReference>
<dbReference type="EMBL" id="CP049866">
    <property type="protein sequence ID" value="QIK75354.1"/>
    <property type="molecule type" value="Genomic_DNA"/>
</dbReference>
<evidence type="ECO:0000259" key="2">
    <source>
        <dbReference type="Pfam" id="PF13625"/>
    </source>
</evidence>
<dbReference type="Proteomes" id="UP000502035">
    <property type="component" value="Chromosome"/>
</dbReference>
<organism evidence="3 4">
    <name type="scientific">Nocardioides piscis</name>
    <dbReference type="NCBI Taxonomy" id="2714938"/>
    <lineage>
        <taxon>Bacteria</taxon>
        <taxon>Bacillati</taxon>
        <taxon>Actinomycetota</taxon>
        <taxon>Actinomycetes</taxon>
        <taxon>Propionibacteriales</taxon>
        <taxon>Nocardioidaceae</taxon>
        <taxon>Nocardioides</taxon>
    </lineage>
</organism>
<evidence type="ECO:0000313" key="4">
    <source>
        <dbReference type="Proteomes" id="UP000502035"/>
    </source>
</evidence>
<accession>A0A6G7YEN1</accession>
<proteinExistence type="predicted"/>
<dbReference type="Pfam" id="PF13625">
    <property type="entry name" value="Helicase_C_3"/>
    <property type="match status" value="1"/>
</dbReference>
<dbReference type="InterPro" id="IPR026881">
    <property type="entry name" value="WYL_dom"/>
</dbReference>
<evidence type="ECO:0000259" key="1">
    <source>
        <dbReference type="Pfam" id="PF13280"/>
    </source>
</evidence>